<organism evidence="2 3">
    <name type="scientific">Streptomyces finlayi</name>
    <dbReference type="NCBI Taxonomy" id="67296"/>
    <lineage>
        <taxon>Bacteria</taxon>
        <taxon>Bacillati</taxon>
        <taxon>Actinomycetota</taxon>
        <taxon>Actinomycetes</taxon>
        <taxon>Kitasatosporales</taxon>
        <taxon>Streptomycetaceae</taxon>
        <taxon>Streptomyces</taxon>
    </lineage>
</organism>
<feature type="compositionally biased region" description="Pro residues" evidence="1">
    <location>
        <begin position="727"/>
        <end position="739"/>
    </location>
</feature>
<feature type="region of interest" description="Disordered" evidence="1">
    <location>
        <begin position="710"/>
        <end position="739"/>
    </location>
</feature>
<evidence type="ECO:0000313" key="2">
    <source>
        <dbReference type="EMBL" id="GHD19562.1"/>
    </source>
</evidence>
<name>A0A918X9F8_9ACTN</name>
<dbReference type="AlphaFoldDB" id="A0A918X9F8"/>
<gene>
    <name evidence="2" type="ORF">GCM10010334_83350</name>
</gene>
<evidence type="ECO:0000256" key="1">
    <source>
        <dbReference type="SAM" id="MobiDB-lite"/>
    </source>
</evidence>
<reference evidence="2" key="2">
    <citation type="submission" date="2020-09" db="EMBL/GenBank/DDBJ databases">
        <authorList>
            <person name="Sun Q."/>
            <person name="Ohkuma M."/>
        </authorList>
    </citation>
    <scope>NUCLEOTIDE SEQUENCE</scope>
    <source>
        <strain evidence="2">JCM 4637</strain>
    </source>
</reference>
<accession>A0A918X9F8</accession>
<evidence type="ECO:0000313" key="3">
    <source>
        <dbReference type="Proteomes" id="UP000638353"/>
    </source>
</evidence>
<comment type="caution">
    <text evidence="2">The sequence shown here is derived from an EMBL/GenBank/DDBJ whole genome shotgun (WGS) entry which is preliminary data.</text>
</comment>
<proteinExistence type="predicted"/>
<protein>
    <submittedName>
        <fullName evidence="2">Uncharacterized protein</fullName>
    </submittedName>
</protein>
<reference evidence="2" key="1">
    <citation type="journal article" date="2014" name="Int. J. Syst. Evol. Microbiol.">
        <title>Complete genome sequence of Corynebacterium casei LMG S-19264T (=DSM 44701T), isolated from a smear-ripened cheese.</title>
        <authorList>
            <consortium name="US DOE Joint Genome Institute (JGI-PGF)"/>
            <person name="Walter F."/>
            <person name="Albersmeier A."/>
            <person name="Kalinowski J."/>
            <person name="Ruckert C."/>
        </authorList>
    </citation>
    <scope>NUCLEOTIDE SEQUENCE</scope>
    <source>
        <strain evidence="2">JCM 4637</strain>
    </source>
</reference>
<dbReference type="EMBL" id="BMVC01000035">
    <property type="protein sequence ID" value="GHD19562.1"/>
    <property type="molecule type" value="Genomic_DNA"/>
</dbReference>
<feature type="region of interest" description="Disordered" evidence="1">
    <location>
        <begin position="1"/>
        <end position="29"/>
    </location>
</feature>
<sequence>MKEATAVQVNALGASERQPAHATRLGGQDVTAQVESWSLDQSYGTDLPDAMRAYSGVSSAQLGLSLVGAGGQSAPALYGPWAPRATSDVTRPGQSVTHGWGVGSPLPAFRGSLRSRSAESGGDLVQLSALDGAERLRMPARVPRPEGALRGWGTSWAASPEWVVDHLLRNAGIYTCPPPRPDSALYVSLHGGIAANIGYLETTSGGWGEWYKAGAPFECAAEGGWGTPYQATYVPESMPLFGRTAGLWFEFWAVNKPPHGDSTVEIQSSWSLVEGRFNYLTLTANFTKGTLTASCGADPDPTKNPSLTWTWASMSTVDRPMHVGWWVRSAARLTITPVVTLGSGDPFTFNDGFLDAPTMTHSAVTKVRFGLNNAHAECFQMSTPPTRPTTTAEITQRGTWQRTAALTRPAFALRTLPAVKGSAWDVITEIARATLSTAEFLPNGQFRWNSYARWATTPATAGVTVTSARELGSLTLTEEIDACRNAVTVTVADWSSVRASGLENLTDSPAVTAIAAGTTLVRTIPIQETAADPRTPQCLQTGAPVTTPDRVIIRAGAAATTDLDPRSVETSMRREGGLLTLSLRNRGTATVYYHGAILSTIKADREPAPYRASAVHADSQRAYGVQEYEHDVRGWVQTLTAAQTLANALRDAGAYPIPLLQSVEILPDPRIELGDVVRVRDTTGAQLDTLAWVIGIKASGSSGRITQTLTLRGTKANGAPTDTGLSPDPPVDPTAAPPA</sequence>
<dbReference type="Proteomes" id="UP000638353">
    <property type="component" value="Unassembled WGS sequence"/>
</dbReference>